<keyword evidence="3 6" id="KW-1133">Transmembrane helix</keyword>
<evidence type="ECO:0000256" key="4">
    <source>
        <dbReference type="ARBA" id="ARBA00023136"/>
    </source>
</evidence>
<dbReference type="InterPro" id="IPR001046">
    <property type="entry name" value="NRAMP_fam"/>
</dbReference>
<dbReference type="PANTHER" id="PTHR11706:SF101">
    <property type="entry name" value="MANGANESE TRANSPORTER SMF1"/>
    <property type="match status" value="1"/>
</dbReference>
<feature type="transmembrane region" description="Helical" evidence="6">
    <location>
        <begin position="302"/>
        <end position="324"/>
    </location>
</feature>
<organism evidence="7">
    <name type="scientific">Rhodotorula toruloides</name>
    <name type="common">Yeast</name>
    <name type="synonym">Rhodosporidium toruloides</name>
    <dbReference type="NCBI Taxonomy" id="5286"/>
    <lineage>
        <taxon>Eukaryota</taxon>
        <taxon>Fungi</taxon>
        <taxon>Dikarya</taxon>
        <taxon>Basidiomycota</taxon>
        <taxon>Pucciniomycotina</taxon>
        <taxon>Microbotryomycetes</taxon>
        <taxon>Sporidiobolales</taxon>
        <taxon>Sporidiobolaceae</taxon>
        <taxon>Rhodotorula</taxon>
    </lineage>
</organism>
<dbReference type="AlphaFoldDB" id="A0A061AQE9"/>
<feature type="transmembrane region" description="Helical" evidence="6">
    <location>
        <begin position="663"/>
        <end position="686"/>
    </location>
</feature>
<dbReference type="PRINTS" id="PR00447">
    <property type="entry name" value="NATRESASSCMP"/>
</dbReference>
<name>A0A061AQE9_RHOTO</name>
<feature type="region of interest" description="Disordered" evidence="5">
    <location>
        <begin position="380"/>
        <end position="459"/>
    </location>
</feature>
<feature type="transmembrane region" description="Helical" evidence="6">
    <location>
        <begin position="185"/>
        <end position="209"/>
    </location>
</feature>
<feature type="region of interest" description="Disordered" evidence="5">
    <location>
        <begin position="65"/>
        <end position="139"/>
    </location>
</feature>
<dbReference type="GO" id="GO:0005384">
    <property type="term" value="F:manganese ion transmembrane transporter activity"/>
    <property type="evidence" value="ECO:0007669"/>
    <property type="project" value="TreeGrafter"/>
</dbReference>
<proteinExistence type="predicted"/>
<keyword evidence="2 6" id="KW-0812">Transmembrane</keyword>
<evidence type="ECO:0000256" key="5">
    <source>
        <dbReference type="SAM" id="MobiDB-lite"/>
    </source>
</evidence>
<dbReference type="Pfam" id="PF01566">
    <property type="entry name" value="Nramp"/>
    <property type="match status" value="2"/>
</dbReference>
<dbReference type="GO" id="GO:0030026">
    <property type="term" value="P:intracellular manganese ion homeostasis"/>
    <property type="evidence" value="ECO:0007669"/>
    <property type="project" value="TreeGrafter"/>
</dbReference>
<evidence type="ECO:0000313" key="7">
    <source>
        <dbReference type="EMBL" id="CDR36930.1"/>
    </source>
</evidence>
<feature type="transmembrane region" description="Helical" evidence="6">
    <location>
        <begin position="639"/>
        <end position="657"/>
    </location>
</feature>
<comment type="subcellular location">
    <subcellularLocation>
        <location evidence="1">Membrane</location>
        <topology evidence="1">Multi-pass membrane protein</topology>
    </subcellularLocation>
</comment>
<dbReference type="EMBL" id="LK052937">
    <property type="protein sequence ID" value="CDR36930.1"/>
    <property type="molecule type" value="Genomic_DNA"/>
</dbReference>
<dbReference type="GO" id="GO:0005886">
    <property type="term" value="C:plasma membrane"/>
    <property type="evidence" value="ECO:0007669"/>
    <property type="project" value="TreeGrafter"/>
</dbReference>
<dbReference type="PANTHER" id="PTHR11706">
    <property type="entry name" value="SOLUTE CARRIER PROTEIN FAMILY 11 MEMBER"/>
    <property type="match status" value="1"/>
</dbReference>
<evidence type="ECO:0000256" key="1">
    <source>
        <dbReference type="ARBA" id="ARBA00004141"/>
    </source>
</evidence>
<feature type="compositionally biased region" description="Low complexity" evidence="5">
    <location>
        <begin position="447"/>
        <end position="456"/>
    </location>
</feature>
<feature type="transmembrane region" description="Helical" evidence="6">
    <location>
        <begin position="270"/>
        <end position="290"/>
    </location>
</feature>
<keyword evidence="4 6" id="KW-0472">Membrane</keyword>
<feature type="transmembrane region" description="Helical" evidence="6">
    <location>
        <begin position="146"/>
        <end position="165"/>
    </location>
</feature>
<dbReference type="NCBIfam" id="NF037982">
    <property type="entry name" value="Nramp_1"/>
    <property type="match status" value="1"/>
</dbReference>
<gene>
    <name evidence="7" type="ORF">RHTO0S_02e08680g</name>
</gene>
<evidence type="ECO:0000256" key="3">
    <source>
        <dbReference type="ARBA" id="ARBA00022989"/>
    </source>
</evidence>
<evidence type="ECO:0000256" key="2">
    <source>
        <dbReference type="ARBA" id="ARBA00022692"/>
    </source>
</evidence>
<sequence length="780" mass="83870">MHGLALAFEGTHDTLSTPEMHIDPNQLERGNLDRNPAATPGRSYALTHVPEDEIELADSEQVPEAVATAGEAGRNECVEEGAVGEDGSERDLAGGGKRTGSPSPGPHKPHHAVSPSQRPSRSPSDLEANAPSPSSRESVFKKATNALKRHAAFVGPGVIASVAYLDPGNWSTDLAAGSQFGYSHLFVIFFAGMMALLFQVLSTRLGCVSDYDLATHCRFALYDRPSPYKLYYRYLLLYPLYVLAEIGIVMTDLAELLGSAIAINLLIPPIPLWACVLLTSLDVFLILLLFNQYPTRTVTRSMRLFELLIGVLVIVVLASFVAMLVKVGPVWKDVFRGYVPGSGIIGNGGIYIAVGIVGATVMPHAFYIGSKMATMRRLKPEDYGEVSPPSSRGLDSDDYDQSKELKPSSASTNTAVEPEHEEDEDSPASPRGRLASLLPSHLRPARTRSSPTRPRAYFPSIHLPQPVSLGNIGFDLGALSRARTRSRSPVQERRRPLAAGEEGEEGKTEAPMDEVAKTHRIRPRPTLACVRAHLTHASIDVAFSLVGFALVVNSCILILGAAVFYYGDGRAQGRDAGGVSDLFDAYELVKEYLGQAFAYLFAIALLAAGQSASLTVTLSGQIVSEGMIAWRTKPWKRRLITRCIGIIPSLAVAVSVGRQGIDALLVGSQVALSIVLTFVMIPLIIFTSQQSVMAIPHTPSSLPSAPSAPSPAPSPSPPLPLRTRLSRLMHTLNPLRRRSAPEGTTSFANSVAVIYLCSALWLLVGIANVYALYQVASQGV</sequence>
<accession>A0A061AQE9</accession>
<reference evidence="7" key="1">
    <citation type="journal article" date="2014" name="Genome Announc.">
        <title>Draft genome sequence of Rhodosporidium toruloides CECT1137, an oleaginous yeast of biotechnological interest.</title>
        <authorList>
            <person name="Morin N."/>
            <person name="Calcas X."/>
            <person name="Devillers H."/>
            <person name="Durrens P."/>
            <person name="Sherman D.J."/>
            <person name="Nicaud J.-M."/>
            <person name="Neuveglise C."/>
        </authorList>
    </citation>
    <scope>NUCLEOTIDE SEQUENCE</scope>
    <source>
        <strain evidence="7">CECT1137</strain>
    </source>
</reference>
<feature type="transmembrane region" description="Helical" evidence="6">
    <location>
        <begin position="541"/>
        <end position="566"/>
    </location>
</feature>
<feature type="transmembrane region" description="Helical" evidence="6">
    <location>
        <begin position="746"/>
        <end position="773"/>
    </location>
</feature>
<feature type="transmembrane region" description="Helical" evidence="6">
    <location>
        <begin position="230"/>
        <end position="250"/>
    </location>
</feature>
<feature type="region of interest" description="Disordered" evidence="5">
    <location>
        <begin position="482"/>
        <end position="513"/>
    </location>
</feature>
<feature type="compositionally biased region" description="Low complexity" evidence="5">
    <location>
        <begin position="114"/>
        <end position="123"/>
    </location>
</feature>
<feature type="transmembrane region" description="Helical" evidence="6">
    <location>
        <begin position="596"/>
        <end position="618"/>
    </location>
</feature>
<protein>
    <submittedName>
        <fullName evidence="7">RHTO0S02e08680g1_1</fullName>
    </submittedName>
</protein>
<dbReference type="OrthoDB" id="409173at2759"/>
<dbReference type="GO" id="GO:0015086">
    <property type="term" value="F:cadmium ion transmembrane transporter activity"/>
    <property type="evidence" value="ECO:0007669"/>
    <property type="project" value="TreeGrafter"/>
</dbReference>
<feature type="region of interest" description="Disordered" evidence="5">
    <location>
        <begin position="9"/>
        <end position="43"/>
    </location>
</feature>
<dbReference type="GO" id="GO:0034755">
    <property type="term" value="P:iron ion transmembrane transport"/>
    <property type="evidence" value="ECO:0007669"/>
    <property type="project" value="TreeGrafter"/>
</dbReference>
<feature type="transmembrane region" description="Helical" evidence="6">
    <location>
        <begin position="344"/>
        <end position="369"/>
    </location>
</feature>
<evidence type="ECO:0000256" key="6">
    <source>
        <dbReference type="SAM" id="Phobius"/>
    </source>
</evidence>